<name>A0A6N9TDS0_9ALTE</name>
<dbReference type="SUPFAM" id="SSF53474">
    <property type="entry name" value="alpha/beta-Hydrolases"/>
    <property type="match status" value="1"/>
</dbReference>
<protein>
    <submittedName>
        <fullName evidence="2">Alpha/beta fold hydrolase</fullName>
    </submittedName>
</protein>
<dbReference type="AlphaFoldDB" id="A0A6N9TDS0"/>
<feature type="domain" description="AB hydrolase-1" evidence="1">
    <location>
        <begin position="53"/>
        <end position="292"/>
    </location>
</feature>
<dbReference type="PRINTS" id="PR00412">
    <property type="entry name" value="EPOXHYDRLASE"/>
</dbReference>
<dbReference type="InterPro" id="IPR000639">
    <property type="entry name" value="Epox_hydrolase-like"/>
</dbReference>
<dbReference type="InterPro" id="IPR050266">
    <property type="entry name" value="AB_hydrolase_sf"/>
</dbReference>
<comment type="caution">
    <text evidence="2">The sequence shown here is derived from an EMBL/GenBank/DDBJ whole genome shotgun (WGS) entry which is preliminary data.</text>
</comment>
<dbReference type="PANTHER" id="PTHR43798:SF33">
    <property type="entry name" value="HYDROLASE, PUTATIVE (AFU_ORTHOLOGUE AFUA_2G14860)-RELATED"/>
    <property type="match status" value="1"/>
</dbReference>
<sequence length="316" mass="34123">MFIALLIIVFILALLVWFTTNIDKKIEQNFFATGKLTPVEGGTIHWQMQGSGPALVLIHGLLGNSANFSKLASILATRYTVYSIDRPGNGFSIRAKSTSASFEKQSSMIREWMDKVGIDNAYLVGHSMGGGIALRMAIDAPERINAVSLLCPLTTRLLKGAGPLSILYIPNNFLRKSISKTIASPFRVKFGSKQISQIFHPEAVPKSFAKHGGGALALHSKSFYEGSRDTVAAQGSLVRQHSAYASITCPVGVLYGEQDAILAPDMHIHPVKSTIAGSVSEIIGDAGHMIPVTQPQRCADFIFTINEKHGRNISAS</sequence>
<dbReference type="InterPro" id="IPR029058">
    <property type="entry name" value="AB_hydrolase_fold"/>
</dbReference>
<evidence type="ECO:0000313" key="3">
    <source>
        <dbReference type="Proteomes" id="UP000471381"/>
    </source>
</evidence>
<accession>A0A6N9TDS0</accession>
<evidence type="ECO:0000259" key="1">
    <source>
        <dbReference type="Pfam" id="PF00561"/>
    </source>
</evidence>
<dbReference type="InterPro" id="IPR000073">
    <property type="entry name" value="AB_hydrolase_1"/>
</dbReference>
<dbReference type="RefSeq" id="WP_163105896.1">
    <property type="nucleotide sequence ID" value="NZ_JAAAWO010000004.1"/>
</dbReference>
<keyword evidence="3" id="KW-1185">Reference proteome</keyword>
<dbReference type="PANTHER" id="PTHR43798">
    <property type="entry name" value="MONOACYLGLYCEROL LIPASE"/>
    <property type="match status" value="1"/>
</dbReference>
<dbReference type="GO" id="GO:0016020">
    <property type="term" value="C:membrane"/>
    <property type="evidence" value="ECO:0007669"/>
    <property type="project" value="TreeGrafter"/>
</dbReference>
<dbReference type="GO" id="GO:0016787">
    <property type="term" value="F:hydrolase activity"/>
    <property type="evidence" value="ECO:0007669"/>
    <property type="project" value="UniProtKB-KW"/>
</dbReference>
<evidence type="ECO:0000313" key="2">
    <source>
        <dbReference type="EMBL" id="NDW15300.1"/>
    </source>
</evidence>
<dbReference type="EMBL" id="JAAAWO010000004">
    <property type="protein sequence ID" value="NDW15300.1"/>
    <property type="molecule type" value="Genomic_DNA"/>
</dbReference>
<organism evidence="2 3">
    <name type="scientific">Alteromonas genovensis</name>
    <dbReference type="NCBI Taxonomy" id="471225"/>
    <lineage>
        <taxon>Bacteria</taxon>
        <taxon>Pseudomonadati</taxon>
        <taxon>Pseudomonadota</taxon>
        <taxon>Gammaproteobacteria</taxon>
        <taxon>Alteromonadales</taxon>
        <taxon>Alteromonadaceae</taxon>
        <taxon>Alteromonas/Salinimonas group</taxon>
        <taxon>Alteromonas</taxon>
    </lineage>
</organism>
<dbReference type="Pfam" id="PF00561">
    <property type="entry name" value="Abhydrolase_1"/>
    <property type="match status" value="1"/>
</dbReference>
<keyword evidence="2" id="KW-0378">Hydrolase</keyword>
<dbReference type="PRINTS" id="PR00111">
    <property type="entry name" value="ABHYDROLASE"/>
</dbReference>
<gene>
    <name evidence="2" type="ORF">GTQ48_07195</name>
</gene>
<dbReference type="Proteomes" id="UP000471381">
    <property type="component" value="Unassembled WGS sequence"/>
</dbReference>
<proteinExistence type="predicted"/>
<reference evidence="2 3" key="1">
    <citation type="submission" date="2020-01" db="EMBL/GenBank/DDBJ databases">
        <title>Genomes of bacteria type strains.</title>
        <authorList>
            <person name="Chen J."/>
            <person name="Zhu S."/>
            <person name="Yang J."/>
        </authorList>
    </citation>
    <scope>NUCLEOTIDE SEQUENCE [LARGE SCALE GENOMIC DNA]</scope>
    <source>
        <strain evidence="2 3">LMG 24078</strain>
    </source>
</reference>
<dbReference type="Gene3D" id="3.40.50.1820">
    <property type="entry name" value="alpha/beta hydrolase"/>
    <property type="match status" value="1"/>
</dbReference>